<feature type="transmembrane region" description="Helical" evidence="11">
    <location>
        <begin position="12"/>
        <end position="32"/>
    </location>
</feature>
<dbReference type="PROSITE" id="PS00162">
    <property type="entry name" value="ALPHA_CA_1"/>
    <property type="match status" value="1"/>
</dbReference>
<evidence type="ECO:0000256" key="8">
    <source>
        <dbReference type="ARBA" id="ARBA00023239"/>
    </source>
</evidence>
<dbReference type="GO" id="GO:0009570">
    <property type="term" value="C:chloroplast stroma"/>
    <property type="evidence" value="ECO:0007669"/>
    <property type="project" value="UniProtKB-SubCell"/>
</dbReference>
<dbReference type="SUPFAM" id="SSF51069">
    <property type="entry name" value="Carbonic anhydrase"/>
    <property type="match status" value="1"/>
</dbReference>
<evidence type="ECO:0000256" key="7">
    <source>
        <dbReference type="ARBA" id="ARBA00022833"/>
    </source>
</evidence>
<keyword evidence="11" id="KW-0812">Transmembrane</keyword>
<reference evidence="13 14" key="1">
    <citation type="journal article" date="2020" name="bioRxiv">
        <title>Sequence and annotation of 42 cannabis genomes reveals extensive copy number variation in cannabinoid synthesis and pathogen resistance genes.</title>
        <authorList>
            <person name="Mckernan K.J."/>
            <person name="Helbert Y."/>
            <person name="Kane L.T."/>
            <person name="Ebling H."/>
            <person name="Zhang L."/>
            <person name="Liu B."/>
            <person name="Eaton Z."/>
            <person name="Mclaughlin S."/>
            <person name="Kingan S."/>
            <person name="Baybayan P."/>
            <person name="Concepcion G."/>
            <person name="Jordan M."/>
            <person name="Riva A."/>
            <person name="Barbazuk W."/>
            <person name="Harkins T."/>
        </authorList>
    </citation>
    <scope>NUCLEOTIDE SEQUENCE [LARGE SCALE GENOMIC DNA]</scope>
    <source>
        <strain evidence="14">cv. Jamaican Lion 4</strain>
        <tissue evidence="13">Leaf</tissue>
    </source>
</reference>
<dbReference type="AlphaFoldDB" id="A0A7J6FJU1"/>
<evidence type="ECO:0000256" key="10">
    <source>
        <dbReference type="RuleBase" id="RU367011"/>
    </source>
</evidence>
<evidence type="ECO:0000256" key="9">
    <source>
        <dbReference type="ARBA" id="ARBA00048348"/>
    </source>
</evidence>
<dbReference type="Proteomes" id="UP000525078">
    <property type="component" value="Unassembled WGS sequence"/>
</dbReference>
<name>A0A7J6FJU1_CANSA</name>
<evidence type="ECO:0000256" key="11">
    <source>
        <dbReference type="SAM" id="Phobius"/>
    </source>
</evidence>
<keyword evidence="8 10" id="KW-0456">Lyase</keyword>
<dbReference type="GO" id="GO:0006730">
    <property type="term" value="P:one-carbon metabolic process"/>
    <property type="evidence" value="ECO:0007669"/>
    <property type="project" value="TreeGrafter"/>
</dbReference>
<dbReference type="Pfam" id="PF00194">
    <property type="entry name" value="Carb_anhydrase"/>
    <property type="match status" value="1"/>
</dbReference>
<accession>A0A7J6FJU1</accession>
<protein>
    <recommendedName>
        <fullName evidence="5 10">Carbonic anhydrase</fullName>
        <ecNumber evidence="5 10">4.2.1.1</ecNumber>
    </recommendedName>
</protein>
<organism evidence="13 14">
    <name type="scientific">Cannabis sativa</name>
    <name type="common">Hemp</name>
    <name type="synonym">Marijuana</name>
    <dbReference type="NCBI Taxonomy" id="3483"/>
    <lineage>
        <taxon>Eukaryota</taxon>
        <taxon>Viridiplantae</taxon>
        <taxon>Streptophyta</taxon>
        <taxon>Embryophyta</taxon>
        <taxon>Tracheophyta</taxon>
        <taxon>Spermatophyta</taxon>
        <taxon>Magnoliopsida</taxon>
        <taxon>eudicotyledons</taxon>
        <taxon>Gunneridae</taxon>
        <taxon>Pentapetalae</taxon>
        <taxon>rosids</taxon>
        <taxon>fabids</taxon>
        <taxon>Rosales</taxon>
        <taxon>Cannabaceae</taxon>
        <taxon>Cannabis</taxon>
    </lineage>
</organism>
<feature type="domain" description="Alpha-carbonic anhydrase" evidence="12">
    <location>
        <begin position="48"/>
        <end position="285"/>
    </location>
</feature>
<dbReference type="InterPro" id="IPR001148">
    <property type="entry name" value="CA_dom"/>
</dbReference>
<keyword evidence="6 10" id="KW-0479">Metal-binding</keyword>
<dbReference type="CDD" id="cd03124">
    <property type="entry name" value="alpha_CA_prokaryotic_like"/>
    <property type="match status" value="1"/>
</dbReference>
<evidence type="ECO:0000313" key="13">
    <source>
        <dbReference type="EMBL" id="KAF4370966.1"/>
    </source>
</evidence>
<dbReference type="SMART" id="SM01057">
    <property type="entry name" value="Carb_anhydrase"/>
    <property type="match status" value="1"/>
</dbReference>
<proteinExistence type="inferred from homology"/>
<evidence type="ECO:0000256" key="3">
    <source>
        <dbReference type="ARBA" id="ARBA00004470"/>
    </source>
</evidence>
<evidence type="ECO:0000256" key="5">
    <source>
        <dbReference type="ARBA" id="ARBA00012925"/>
    </source>
</evidence>
<comment type="cofactor">
    <cofactor evidence="1 10">
        <name>Zn(2+)</name>
        <dbReference type="ChEBI" id="CHEBI:29105"/>
    </cofactor>
</comment>
<comment type="function">
    <text evidence="2 10">Reversible hydration of carbon dioxide.</text>
</comment>
<evidence type="ECO:0000256" key="2">
    <source>
        <dbReference type="ARBA" id="ARBA00002904"/>
    </source>
</evidence>
<dbReference type="InterPro" id="IPR041891">
    <property type="entry name" value="Alpha_CA_prokaryot-like"/>
</dbReference>
<dbReference type="GO" id="GO:0008270">
    <property type="term" value="F:zinc ion binding"/>
    <property type="evidence" value="ECO:0007669"/>
    <property type="project" value="UniProtKB-UniRule"/>
</dbReference>
<evidence type="ECO:0000259" key="12">
    <source>
        <dbReference type="PROSITE" id="PS51144"/>
    </source>
</evidence>
<evidence type="ECO:0000256" key="1">
    <source>
        <dbReference type="ARBA" id="ARBA00001947"/>
    </source>
</evidence>
<dbReference type="Gene3D" id="3.10.200.10">
    <property type="entry name" value="Alpha carbonic anhydrase"/>
    <property type="match status" value="1"/>
</dbReference>
<comment type="catalytic activity">
    <reaction evidence="9 10">
        <text>hydrogencarbonate + H(+) = CO2 + H2O</text>
        <dbReference type="Rhea" id="RHEA:10748"/>
        <dbReference type="ChEBI" id="CHEBI:15377"/>
        <dbReference type="ChEBI" id="CHEBI:15378"/>
        <dbReference type="ChEBI" id="CHEBI:16526"/>
        <dbReference type="ChEBI" id="CHEBI:17544"/>
        <dbReference type="EC" id="4.2.1.1"/>
    </reaction>
</comment>
<gene>
    <name evidence="13" type="ORF">F8388_002859</name>
</gene>
<keyword evidence="11" id="KW-0472">Membrane</keyword>
<comment type="similarity">
    <text evidence="4">Belongs to the alpha-class carbonic anhydrase family.</text>
</comment>
<dbReference type="PANTHER" id="PTHR18952">
    <property type="entry name" value="CARBONIC ANHYDRASE"/>
    <property type="match status" value="1"/>
</dbReference>
<dbReference type="PROSITE" id="PS51144">
    <property type="entry name" value="ALPHA_CA_2"/>
    <property type="match status" value="1"/>
</dbReference>
<comment type="caution">
    <text evidence="13">The sequence shown here is derived from an EMBL/GenBank/DDBJ whole genome shotgun (WGS) entry which is preliminary data.</text>
</comment>
<dbReference type="InterPro" id="IPR036398">
    <property type="entry name" value="CA_dom_sf"/>
</dbReference>
<evidence type="ECO:0000256" key="4">
    <source>
        <dbReference type="ARBA" id="ARBA00006365"/>
    </source>
</evidence>
<dbReference type="InterPro" id="IPR018338">
    <property type="entry name" value="Carbonic_anhydrase_a-class_CS"/>
</dbReference>
<sequence length="285" mass="33036">MIKDQSNHSLSWWWFVVIICIFFYLHQTMLLISAQEVGFDLVYAGDEREFDYGESSKKGPRHWGELKKEWSACNHGKLQSPVDLLYQRIKLSPKLGEINMNYYKPSNATINNRGHDIAIEWLEDAGSIKINGTDYFLKQCHWHSPSEHTLNGRRFDLELHMVHQSHEINQESKIAVTALFYKIGKPNWFLSKLTRDIINITDTKKEVHQGVIDPKELGLNGSMKYYRYIGSLTVPPCTEGVLWAINTRISTVSIEQVKLLKQAVHDYAEINARPLQPINGRYIYL</sequence>
<dbReference type="PANTHER" id="PTHR18952:SF201">
    <property type="entry name" value="CARBONIC ANHYDRASE"/>
    <property type="match status" value="1"/>
</dbReference>
<dbReference type="EMBL" id="JAATIP010000114">
    <property type="protein sequence ID" value="KAF4370966.1"/>
    <property type="molecule type" value="Genomic_DNA"/>
</dbReference>
<dbReference type="GO" id="GO:0004089">
    <property type="term" value="F:carbonate dehydratase activity"/>
    <property type="evidence" value="ECO:0007669"/>
    <property type="project" value="UniProtKB-UniRule"/>
</dbReference>
<comment type="subcellular location">
    <subcellularLocation>
        <location evidence="3">Plastid</location>
        <location evidence="3">Chloroplast stroma</location>
    </subcellularLocation>
</comment>
<keyword evidence="7 10" id="KW-0862">Zinc</keyword>
<evidence type="ECO:0000256" key="6">
    <source>
        <dbReference type="ARBA" id="ARBA00022723"/>
    </source>
</evidence>
<dbReference type="EC" id="4.2.1.1" evidence="5 10"/>
<dbReference type="InterPro" id="IPR023561">
    <property type="entry name" value="Carbonic_anhydrase_a-class"/>
</dbReference>
<evidence type="ECO:0000313" key="14">
    <source>
        <dbReference type="Proteomes" id="UP000525078"/>
    </source>
</evidence>
<comment type="similarity">
    <text evidence="10">Belongs to the alpha-carbonic anhydrase family.</text>
</comment>
<keyword evidence="11" id="KW-1133">Transmembrane helix</keyword>